<evidence type="ECO:0000313" key="2">
    <source>
        <dbReference type="EMBL" id="CAK0794592.1"/>
    </source>
</evidence>
<evidence type="ECO:0000256" key="1">
    <source>
        <dbReference type="SAM" id="MobiDB-lite"/>
    </source>
</evidence>
<dbReference type="EMBL" id="CAUYUJ010001168">
    <property type="protein sequence ID" value="CAK0794592.1"/>
    <property type="molecule type" value="Genomic_DNA"/>
</dbReference>
<keyword evidence="3" id="KW-1185">Reference proteome</keyword>
<proteinExistence type="predicted"/>
<feature type="non-terminal residue" evidence="2">
    <location>
        <position position="184"/>
    </location>
</feature>
<reference evidence="2" key="1">
    <citation type="submission" date="2023-10" db="EMBL/GenBank/DDBJ databases">
        <authorList>
            <person name="Chen Y."/>
            <person name="Shah S."/>
            <person name="Dougan E. K."/>
            <person name="Thang M."/>
            <person name="Chan C."/>
        </authorList>
    </citation>
    <scope>NUCLEOTIDE SEQUENCE [LARGE SCALE GENOMIC DNA]</scope>
</reference>
<feature type="region of interest" description="Disordered" evidence="1">
    <location>
        <begin position="42"/>
        <end position="61"/>
    </location>
</feature>
<dbReference type="Proteomes" id="UP001189429">
    <property type="component" value="Unassembled WGS sequence"/>
</dbReference>
<gene>
    <name evidence="2" type="ORF">PCOR1329_LOCUS4512</name>
</gene>
<protein>
    <recommendedName>
        <fullName evidence="4">Peroxin-14</fullName>
    </recommendedName>
</protein>
<evidence type="ECO:0008006" key="4">
    <source>
        <dbReference type="Google" id="ProtNLM"/>
    </source>
</evidence>
<feature type="region of interest" description="Disordered" evidence="1">
    <location>
        <begin position="154"/>
        <end position="184"/>
    </location>
</feature>
<feature type="compositionally biased region" description="Pro residues" evidence="1">
    <location>
        <begin position="42"/>
        <end position="57"/>
    </location>
</feature>
<evidence type="ECO:0000313" key="3">
    <source>
        <dbReference type="Proteomes" id="UP001189429"/>
    </source>
</evidence>
<feature type="non-terminal residue" evidence="2">
    <location>
        <position position="1"/>
    </location>
</feature>
<name>A0ABN9PSK5_9DINO</name>
<comment type="caution">
    <text evidence="2">The sequence shown here is derived from an EMBL/GenBank/DDBJ whole genome shotgun (WGS) entry which is preliminary data.</text>
</comment>
<sequence length="184" mass="19592">QQLTIATAIQAMMSRQDQMEQSFAQFQNTMAAMISGAIEVPIAPPAKPRPTSRPPTPRTASQVEAAIISAVNPTPGTESFADQLRKQMMKRVPTAATGEDFPGPTQMWAAPETEPISSQMVAPTQPVSNTQEDVFLPGPPQTITEQMIIVEDASGHTQEFRGPRGKAKTGARASEGGSGDTPPH</sequence>
<accession>A0ABN9PSK5</accession>
<organism evidence="2 3">
    <name type="scientific">Prorocentrum cordatum</name>
    <dbReference type="NCBI Taxonomy" id="2364126"/>
    <lineage>
        <taxon>Eukaryota</taxon>
        <taxon>Sar</taxon>
        <taxon>Alveolata</taxon>
        <taxon>Dinophyceae</taxon>
        <taxon>Prorocentrales</taxon>
        <taxon>Prorocentraceae</taxon>
        <taxon>Prorocentrum</taxon>
    </lineage>
</organism>